<dbReference type="EMBL" id="CP094669">
    <property type="protein sequence ID" value="UOG74570.1"/>
    <property type="molecule type" value="Genomic_DNA"/>
</dbReference>
<dbReference type="RefSeq" id="WP_243798034.1">
    <property type="nucleotide sequence ID" value="NZ_CP094669.1"/>
</dbReference>
<dbReference type="InterPro" id="IPR052918">
    <property type="entry name" value="Motility_Chemotaxis_Reg"/>
</dbReference>
<accession>A0ABY4CWD7</accession>
<keyword evidence="2" id="KW-1185">Reference proteome</keyword>
<organism evidence="1 2">
    <name type="scientific">Hymenobacter tibetensis</name>
    <dbReference type="NCBI Taxonomy" id="497967"/>
    <lineage>
        <taxon>Bacteria</taxon>
        <taxon>Pseudomonadati</taxon>
        <taxon>Bacteroidota</taxon>
        <taxon>Cytophagia</taxon>
        <taxon>Cytophagales</taxon>
        <taxon>Hymenobacteraceae</taxon>
        <taxon>Hymenobacter</taxon>
    </lineage>
</organism>
<dbReference type="InterPro" id="IPR026444">
    <property type="entry name" value="Secre_tail"/>
</dbReference>
<gene>
    <name evidence="1" type="ORF">MTX78_20940</name>
</gene>
<dbReference type="NCBIfam" id="TIGR04183">
    <property type="entry name" value="Por_Secre_tail"/>
    <property type="match status" value="1"/>
</dbReference>
<dbReference type="PANTHER" id="PTHR35580:SF1">
    <property type="entry name" value="PHYTASE-LIKE DOMAIN-CONTAINING PROTEIN"/>
    <property type="match status" value="1"/>
</dbReference>
<dbReference type="SUPFAM" id="SSF101898">
    <property type="entry name" value="NHL repeat"/>
    <property type="match status" value="1"/>
</dbReference>
<evidence type="ECO:0000313" key="1">
    <source>
        <dbReference type="EMBL" id="UOG74570.1"/>
    </source>
</evidence>
<reference evidence="1 2" key="1">
    <citation type="submission" date="2022-03" db="EMBL/GenBank/DDBJ databases">
        <title>Hymenobactersp. isolated from the air.</title>
        <authorList>
            <person name="Won M."/>
            <person name="Kwon S.-W."/>
        </authorList>
    </citation>
    <scope>NUCLEOTIDE SEQUENCE [LARGE SCALE GENOMIC DNA]</scope>
    <source>
        <strain evidence="1 2">KACC 21982</strain>
    </source>
</reference>
<dbReference type="Proteomes" id="UP000831113">
    <property type="component" value="Chromosome"/>
</dbReference>
<evidence type="ECO:0000313" key="2">
    <source>
        <dbReference type="Proteomes" id="UP000831113"/>
    </source>
</evidence>
<proteinExistence type="predicted"/>
<dbReference type="InterPro" id="IPR011042">
    <property type="entry name" value="6-blade_b-propeller_TolB-like"/>
</dbReference>
<protein>
    <submittedName>
        <fullName evidence="1">T9SS type A sorting domain-containing protein</fullName>
    </submittedName>
</protein>
<name>A0ABY4CWD7_9BACT</name>
<dbReference type="Gene3D" id="2.120.10.30">
    <property type="entry name" value="TolB, C-terminal domain"/>
    <property type="match status" value="1"/>
</dbReference>
<sequence>MGTDALGHVYITGVFSRTITIGSTTVTLPTNVNSVFTARLSAATGTIESLASAFYYATSTSPGTFDYFYPQLAVTPTGEMYILNTFNQSPLFSNTTLTSRGSNDVLIAKYNAQGNFEWAQQFGGPSEENMRDGVVDAAGNLYVVGSFTGPATFGNTTLSGAGNFDGCLVKYSPQGTMQWVQSVGGPNVDGLTSVSLDTSGNPYVTGYFTGTAQFGSATLTSTGSRDIMVAAYTPQGQLRWAQQASGPGADTGTYLGIDATGEVYVHGLFTGSCNFGPLSIANSATGYESFVARLGNHTFATSARPTFSTGLYPNPATTSVHLPSVPVGNQVQLLDAVGRIARTTVVAPGGSVSLQGVTPGLYVVRATDAQGHQVSGRLVVE</sequence>
<dbReference type="PANTHER" id="PTHR35580">
    <property type="entry name" value="CELL SURFACE GLYCOPROTEIN (S-LAYER PROTEIN)-LIKE PROTEIN"/>
    <property type="match status" value="1"/>
</dbReference>